<dbReference type="OrthoDB" id="667380at2"/>
<dbReference type="Proteomes" id="UP000282985">
    <property type="component" value="Unassembled WGS sequence"/>
</dbReference>
<reference evidence="1 2" key="1">
    <citation type="submission" date="2018-11" db="EMBL/GenBank/DDBJ databases">
        <title>Parancylomarina longa gen. nov., sp. nov., isolated from sediments of southern Okinawa.</title>
        <authorList>
            <person name="Fu T."/>
        </authorList>
    </citation>
    <scope>NUCLEOTIDE SEQUENCE [LARGE SCALE GENOMIC DNA]</scope>
    <source>
        <strain evidence="1 2">T3-2 S1-C</strain>
    </source>
</reference>
<protein>
    <submittedName>
        <fullName evidence="1">3-oxoacyl-ACP synthase</fullName>
    </submittedName>
</protein>
<dbReference type="AlphaFoldDB" id="A0A434AZ29"/>
<name>A0A434AZ29_9BACT</name>
<sequence>MELYLNMKAKLYHEVLKLVGNKIECSQNNLNELRDSAGSEAKSSAGDKHETGRAMIHLEQEKTAKQLGVNIKLQQLVSYIDPSVLHDKVELGALVITDKLRIFVSIALGKISFSGQDYYLLSLSSPIIRKFIGKRVDELVNFNGQEYKIIAIV</sequence>
<gene>
    <name evidence="1" type="ORF">DLK05_00520</name>
</gene>
<dbReference type="RefSeq" id="WP_127342012.1">
    <property type="nucleotide sequence ID" value="NZ_RJJX01000001.1"/>
</dbReference>
<keyword evidence="2" id="KW-1185">Reference proteome</keyword>
<evidence type="ECO:0000313" key="1">
    <source>
        <dbReference type="EMBL" id="RUT79873.1"/>
    </source>
</evidence>
<evidence type="ECO:0000313" key="2">
    <source>
        <dbReference type="Proteomes" id="UP000282985"/>
    </source>
</evidence>
<organism evidence="1 2">
    <name type="scientific">Ancylomarina longa</name>
    <dbReference type="NCBI Taxonomy" id="2487017"/>
    <lineage>
        <taxon>Bacteria</taxon>
        <taxon>Pseudomonadati</taxon>
        <taxon>Bacteroidota</taxon>
        <taxon>Bacteroidia</taxon>
        <taxon>Marinilabiliales</taxon>
        <taxon>Marinifilaceae</taxon>
        <taxon>Ancylomarina</taxon>
    </lineage>
</organism>
<comment type="caution">
    <text evidence="1">The sequence shown here is derived from an EMBL/GenBank/DDBJ whole genome shotgun (WGS) entry which is preliminary data.</text>
</comment>
<proteinExistence type="predicted"/>
<accession>A0A434AZ29</accession>
<dbReference type="EMBL" id="RJJX01000001">
    <property type="protein sequence ID" value="RUT79873.1"/>
    <property type="molecule type" value="Genomic_DNA"/>
</dbReference>